<dbReference type="AlphaFoldDB" id="A0A0Q3GCJ6"/>
<dbReference type="RefSeq" id="XP_024315618.1">
    <property type="nucleotide sequence ID" value="XM_024459850.1"/>
</dbReference>
<accession>A0A0Q3GCJ6</accession>
<organism evidence="7">
    <name type="scientific">Brachypodium distachyon</name>
    <name type="common">Purple false brome</name>
    <name type="synonym">Trachynia distachya</name>
    <dbReference type="NCBI Taxonomy" id="15368"/>
    <lineage>
        <taxon>Eukaryota</taxon>
        <taxon>Viridiplantae</taxon>
        <taxon>Streptophyta</taxon>
        <taxon>Embryophyta</taxon>
        <taxon>Tracheophyta</taxon>
        <taxon>Spermatophyta</taxon>
        <taxon>Magnoliopsida</taxon>
        <taxon>Liliopsida</taxon>
        <taxon>Poales</taxon>
        <taxon>Poaceae</taxon>
        <taxon>BOP clade</taxon>
        <taxon>Pooideae</taxon>
        <taxon>Stipodae</taxon>
        <taxon>Brachypodieae</taxon>
        <taxon>Brachypodium</taxon>
    </lineage>
</organism>
<protein>
    <recommendedName>
        <fullName evidence="6">Bromo domain-containing protein</fullName>
    </recommendedName>
</protein>
<evidence type="ECO:0000313" key="7">
    <source>
        <dbReference type="EMBL" id="KQK08935.2"/>
    </source>
</evidence>
<dbReference type="InterPro" id="IPR027353">
    <property type="entry name" value="NET_dom"/>
</dbReference>
<gene>
    <name evidence="8" type="primary">LOC100839198</name>
    <name evidence="7" type="ORF">BRADI_2g45190v3</name>
</gene>
<dbReference type="Gramene" id="KQK08935">
    <property type="protein sequence ID" value="KQK08935"/>
    <property type="gene ID" value="BRADI_2g45190v3"/>
</dbReference>
<sequence>MPRRKLRDSPLPRPGFAKKPKNLADADPGHARAFDRCRELLDQLLQHDDAWVFDKPVDVYELGISDYYTMIPDPMDLGTVSSRLNRLRYADPRAFAEDVRLTFRNAMTFNDEDDAVYKSAAELSRIFESGWASILVELTPPQLERNKKLKEEMTRLPASWQGKAVAIMKEIGGCLQEVNRWTEVDFDKADEATLDKLEQLVAYATETDTSL</sequence>
<dbReference type="InterPro" id="IPR038336">
    <property type="entry name" value="NET_sf"/>
</dbReference>
<keyword evidence="9" id="KW-1185">Reference proteome</keyword>
<dbReference type="EnsemblPlants" id="KQK08935">
    <property type="protein sequence ID" value="KQK08935"/>
    <property type="gene ID" value="BRADI_2g45190v3"/>
</dbReference>
<dbReference type="Gene3D" id="1.20.1270.220">
    <property type="match status" value="1"/>
</dbReference>
<dbReference type="ESTHER" id="bradi-i1hpu6">
    <property type="family name" value="BD-FAE"/>
</dbReference>
<evidence type="ECO:0000313" key="8">
    <source>
        <dbReference type="EnsemblPlants" id="KQK08935"/>
    </source>
</evidence>
<keyword evidence="2 4" id="KW-0103">Bromodomain</keyword>
<proteinExistence type="predicted"/>
<evidence type="ECO:0000256" key="4">
    <source>
        <dbReference type="PROSITE-ProRule" id="PRU00035"/>
    </source>
</evidence>
<evidence type="ECO:0000256" key="3">
    <source>
        <dbReference type="ARBA" id="ARBA00023163"/>
    </source>
</evidence>
<evidence type="ECO:0000256" key="1">
    <source>
        <dbReference type="ARBA" id="ARBA00023015"/>
    </source>
</evidence>
<evidence type="ECO:0000259" key="6">
    <source>
        <dbReference type="PROSITE" id="PS50014"/>
    </source>
</evidence>
<dbReference type="InterPro" id="IPR036427">
    <property type="entry name" value="Bromodomain-like_sf"/>
</dbReference>
<dbReference type="Gene3D" id="1.20.920.10">
    <property type="entry name" value="Bromodomain-like"/>
    <property type="match status" value="1"/>
</dbReference>
<reference evidence="8" key="3">
    <citation type="submission" date="2018-08" db="UniProtKB">
        <authorList>
            <consortium name="EnsemblPlants"/>
        </authorList>
    </citation>
    <scope>IDENTIFICATION</scope>
    <source>
        <strain evidence="8">cv. Bd21</strain>
    </source>
</reference>
<dbReference type="SMART" id="SM00297">
    <property type="entry name" value="BROMO"/>
    <property type="match status" value="1"/>
</dbReference>
<feature type="domain" description="Bromo" evidence="6">
    <location>
        <begin position="45"/>
        <end position="117"/>
    </location>
</feature>
<evidence type="ECO:0000313" key="9">
    <source>
        <dbReference type="Proteomes" id="UP000008810"/>
    </source>
</evidence>
<name>A0A0Q3GCJ6_BRADI</name>
<feature type="region of interest" description="Disordered" evidence="5">
    <location>
        <begin position="1"/>
        <end position="24"/>
    </location>
</feature>
<keyword evidence="1" id="KW-0805">Transcription regulation</keyword>
<dbReference type="SUPFAM" id="SSF47370">
    <property type="entry name" value="Bromodomain"/>
    <property type="match status" value="1"/>
</dbReference>
<dbReference type="InterPro" id="IPR001487">
    <property type="entry name" value="Bromodomain"/>
</dbReference>
<dbReference type="GeneID" id="100839198"/>
<dbReference type="Pfam" id="PF17035">
    <property type="entry name" value="BET"/>
    <property type="match status" value="1"/>
</dbReference>
<reference evidence="7" key="2">
    <citation type="submission" date="2017-06" db="EMBL/GenBank/DDBJ databases">
        <title>WGS assembly of Brachypodium distachyon.</title>
        <authorList>
            <consortium name="The International Brachypodium Initiative"/>
            <person name="Lucas S."/>
            <person name="Harmon-Smith M."/>
            <person name="Lail K."/>
            <person name="Tice H."/>
            <person name="Grimwood J."/>
            <person name="Bruce D."/>
            <person name="Barry K."/>
            <person name="Shu S."/>
            <person name="Lindquist E."/>
            <person name="Wang M."/>
            <person name="Pitluck S."/>
            <person name="Vogel J.P."/>
            <person name="Garvin D.F."/>
            <person name="Mockler T.C."/>
            <person name="Schmutz J."/>
            <person name="Rokhsar D."/>
            <person name="Bevan M.W."/>
        </authorList>
    </citation>
    <scope>NUCLEOTIDE SEQUENCE</scope>
    <source>
        <strain evidence="7">Bd21</strain>
    </source>
</reference>
<dbReference type="PROSITE" id="PS50014">
    <property type="entry name" value="BROMODOMAIN_2"/>
    <property type="match status" value="1"/>
</dbReference>
<keyword evidence="3" id="KW-0804">Transcription</keyword>
<dbReference type="OrthoDB" id="615661at2759"/>
<dbReference type="PANTHER" id="PTHR45926">
    <property type="entry name" value="OSJNBA0053K19.4 PROTEIN"/>
    <property type="match status" value="1"/>
</dbReference>
<evidence type="ECO:0000256" key="5">
    <source>
        <dbReference type="SAM" id="MobiDB-lite"/>
    </source>
</evidence>
<reference evidence="7 8" key="1">
    <citation type="journal article" date="2010" name="Nature">
        <title>Genome sequencing and analysis of the model grass Brachypodium distachyon.</title>
        <authorList>
            <consortium name="International Brachypodium Initiative"/>
        </authorList>
    </citation>
    <scope>NUCLEOTIDE SEQUENCE [LARGE SCALE GENOMIC DNA]</scope>
    <source>
        <strain evidence="7 8">Bd21</strain>
    </source>
</reference>
<dbReference type="Pfam" id="PF00439">
    <property type="entry name" value="Bromodomain"/>
    <property type="match status" value="1"/>
</dbReference>
<dbReference type="EMBL" id="CM000881">
    <property type="protein sequence ID" value="KQK08935.2"/>
    <property type="molecule type" value="Genomic_DNA"/>
</dbReference>
<dbReference type="PRINTS" id="PR00503">
    <property type="entry name" value="BROMODOMAIN"/>
</dbReference>
<evidence type="ECO:0000256" key="2">
    <source>
        <dbReference type="ARBA" id="ARBA00023117"/>
    </source>
</evidence>
<dbReference type="Proteomes" id="UP000008810">
    <property type="component" value="Chromosome 2"/>
</dbReference>